<organism evidence="2 3">
    <name type="scientific">Daphnia magna</name>
    <dbReference type="NCBI Taxonomy" id="35525"/>
    <lineage>
        <taxon>Eukaryota</taxon>
        <taxon>Metazoa</taxon>
        <taxon>Ecdysozoa</taxon>
        <taxon>Arthropoda</taxon>
        <taxon>Crustacea</taxon>
        <taxon>Branchiopoda</taxon>
        <taxon>Diplostraca</taxon>
        <taxon>Cladocera</taxon>
        <taxon>Anomopoda</taxon>
        <taxon>Daphniidae</taxon>
        <taxon>Daphnia</taxon>
    </lineage>
</organism>
<feature type="non-terminal residue" evidence="2">
    <location>
        <position position="64"/>
    </location>
</feature>
<dbReference type="EMBL" id="LRGB01015630">
    <property type="protein sequence ID" value="KZR98846.1"/>
    <property type="molecule type" value="Genomic_DNA"/>
</dbReference>
<protein>
    <submittedName>
        <fullName evidence="2">Uncharacterized protein</fullName>
    </submittedName>
</protein>
<gene>
    <name evidence="2" type="ORF">APZ42_005550</name>
</gene>
<dbReference type="Proteomes" id="UP000076858">
    <property type="component" value="Unassembled WGS sequence"/>
</dbReference>
<comment type="caution">
    <text evidence="2">The sequence shown here is derived from an EMBL/GenBank/DDBJ whole genome shotgun (WGS) entry which is preliminary data.</text>
</comment>
<sequence length="64" mass="7414">MPTELKKSMTKKLTITKLKTVKSGKKKKTEDPDKIFAKLEKKEIVESEDGKEDEDEKEKSDDEK</sequence>
<evidence type="ECO:0000313" key="3">
    <source>
        <dbReference type="Proteomes" id="UP000076858"/>
    </source>
</evidence>
<name>A0A164GDY1_9CRUS</name>
<keyword evidence="3" id="KW-1185">Reference proteome</keyword>
<feature type="region of interest" description="Disordered" evidence="1">
    <location>
        <begin position="39"/>
        <end position="64"/>
    </location>
</feature>
<dbReference type="AlphaFoldDB" id="A0A164GDY1"/>
<evidence type="ECO:0000256" key="1">
    <source>
        <dbReference type="SAM" id="MobiDB-lite"/>
    </source>
</evidence>
<proteinExistence type="predicted"/>
<reference evidence="2 3" key="1">
    <citation type="submission" date="2016-03" db="EMBL/GenBank/DDBJ databases">
        <title>EvidentialGene: Evidence-directed Construction of Genes on Genomes.</title>
        <authorList>
            <person name="Gilbert D.G."/>
            <person name="Choi J.-H."/>
            <person name="Mockaitis K."/>
            <person name="Colbourne J."/>
            <person name="Pfrender M."/>
        </authorList>
    </citation>
    <scope>NUCLEOTIDE SEQUENCE [LARGE SCALE GENOMIC DNA]</scope>
    <source>
        <strain evidence="2 3">Xinb3</strain>
        <tissue evidence="2">Complete organism</tissue>
    </source>
</reference>
<accession>A0A164GDY1</accession>
<evidence type="ECO:0000313" key="2">
    <source>
        <dbReference type="EMBL" id="KZR98846.1"/>
    </source>
</evidence>
<feature type="compositionally biased region" description="Acidic residues" evidence="1">
    <location>
        <begin position="46"/>
        <end position="56"/>
    </location>
</feature>